<reference evidence="3" key="1">
    <citation type="submission" date="2025-08" db="UniProtKB">
        <authorList>
            <consortium name="RefSeq"/>
        </authorList>
    </citation>
    <scope>IDENTIFICATION</scope>
    <source>
        <tissue evidence="3">Whole body</tissue>
    </source>
</reference>
<feature type="region of interest" description="Disordered" evidence="1">
    <location>
        <begin position="1"/>
        <end position="27"/>
    </location>
</feature>
<gene>
    <name evidence="3" type="primary">LOC112460102</name>
</gene>
<dbReference type="RefSeq" id="XP_024880374.1">
    <property type="nucleotide sequence ID" value="XM_025024606.1"/>
</dbReference>
<organism evidence="2 3">
    <name type="scientific">Temnothorax curvispinosus</name>
    <dbReference type="NCBI Taxonomy" id="300111"/>
    <lineage>
        <taxon>Eukaryota</taxon>
        <taxon>Metazoa</taxon>
        <taxon>Ecdysozoa</taxon>
        <taxon>Arthropoda</taxon>
        <taxon>Hexapoda</taxon>
        <taxon>Insecta</taxon>
        <taxon>Pterygota</taxon>
        <taxon>Neoptera</taxon>
        <taxon>Endopterygota</taxon>
        <taxon>Hymenoptera</taxon>
        <taxon>Apocrita</taxon>
        <taxon>Aculeata</taxon>
        <taxon>Formicoidea</taxon>
        <taxon>Formicidae</taxon>
        <taxon>Myrmicinae</taxon>
        <taxon>Temnothorax</taxon>
    </lineage>
</organism>
<evidence type="ECO:0000313" key="3">
    <source>
        <dbReference type="RefSeq" id="XP_024880374.1"/>
    </source>
</evidence>
<accession>A0A6J1QDK8</accession>
<dbReference type="GeneID" id="112460102"/>
<sequence>MSTQRSRFGVDVVRGSPSSDTGELEETEAKESFIITAVVLSSSYSSIIRNTIANGGFVGAGNDNDSPARTSLGSAGSFARGSGRIACKDGRSPWSLTTPYDRIITTAATTAATTTVSSVTRPRAREETEHLRSTCLITLGNSRERSYASNCTPRRAPRTWSPSFGR</sequence>
<dbReference type="Proteomes" id="UP000504618">
    <property type="component" value="Unplaced"/>
</dbReference>
<protein>
    <submittedName>
        <fullName evidence="3">Uncharacterized protein LOC112460102</fullName>
    </submittedName>
</protein>
<feature type="region of interest" description="Disordered" evidence="1">
    <location>
        <begin position="147"/>
        <end position="166"/>
    </location>
</feature>
<evidence type="ECO:0000313" key="2">
    <source>
        <dbReference type="Proteomes" id="UP000504618"/>
    </source>
</evidence>
<evidence type="ECO:0000256" key="1">
    <source>
        <dbReference type="SAM" id="MobiDB-lite"/>
    </source>
</evidence>
<proteinExistence type="predicted"/>
<dbReference type="AlphaFoldDB" id="A0A6J1QDK8"/>
<keyword evidence="2" id="KW-1185">Reference proteome</keyword>
<name>A0A6J1QDK8_9HYME</name>